<protein>
    <submittedName>
        <fullName evidence="1">Uncharacterized protein</fullName>
    </submittedName>
</protein>
<dbReference type="RefSeq" id="WP_203997348.1">
    <property type="nucleotide sequence ID" value="NZ_BOPG01000033.1"/>
</dbReference>
<comment type="caution">
    <text evidence="1">The sequence shown here is derived from an EMBL/GenBank/DDBJ whole genome shotgun (WGS) entry which is preliminary data.</text>
</comment>
<evidence type="ECO:0000313" key="2">
    <source>
        <dbReference type="Proteomes" id="UP000612585"/>
    </source>
</evidence>
<proteinExistence type="predicted"/>
<dbReference type="EMBL" id="BOPG01000033">
    <property type="protein sequence ID" value="GIJ57740.1"/>
    <property type="molecule type" value="Genomic_DNA"/>
</dbReference>
<evidence type="ECO:0000313" key="1">
    <source>
        <dbReference type="EMBL" id="GIJ57740.1"/>
    </source>
</evidence>
<reference evidence="1" key="1">
    <citation type="submission" date="2021-01" db="EMBL/GenBank/DDBJ databases">
        <title>Whole genome shotgun sequence of Virgisporangium aurantiacum NBRC 16421.</title>
        <authorList>
            <person name="Komaki H."/>
            <person name="Tamura T."/>
        </authorList>
    </citation>
    <scope>NUCLEOTIDE SEQUENCE</scope>
    <source>
        <strain evidence="1">NBRC 16421</strain>
    </source>
</reference>
<gene>
    <name evidence="1" type="ORF">Vau01_052560</name>
</gene>
<keyword evidence="2" id="KW-1185">Reference proteome</keyword>
<dbReference type="Proteomes" id="UP000612585">
    <property type="component" value="Unassembled WGS sequence"/>
</dbReference>
<sequence length="103" mass="11126">MSESLSDADIAAIEERAVKALDVAPAPWTTWLETRGGTGGESFVRLGGDPDSDNEMYVRVQVGSERLTSPDPRLDLVIDFVGHAAADVLRLSAEVKRLRSLTT</sequence>
<name>A0A8J3ZA31_9ACTN</name>
<dbReference type="AlphaFoldDB" id="A0A8J3ZA31"/>
<organism evidence="1 2">
    <name type="scientific">Virgisporangium aurantiacum</name>
    <dbReference type="NCBI Taxonomy" id="175570"/>
    <lineage>
        <taxon>Bacteria</taxon>
        <taxon>Bacillati</taxon>
        <taxon>Actinomycetota</taxon>
        <taxon>Actinomycetes</taxon>
        <taxon>Micromonosporales</taxon>
        <taxon>Micromonosporaceae</taxon>
        <taxon>Virgisporangium</taxon>
    </lineage>
</organism>
<accession>A0A8J3ZA31</accession>